<accession>A0A194VK99</accession>
<protein>
    <submittedName>
        <fullName evidence="4">2,6-dihydropseudooxynicotine hydrolase</fullName>
    </submittedName>
</protein>
<dbReference type="OrthoDB" id="249703at2759"/>
<dbReference type="Gene3D" id="1.20.1440.110">
    <property type="entry name" value="acylaminoacyl peptidase"/>
    <property type="match status" value="1"/>
</dbReference>
<dbReference type="EMBL" id="KN796135">
    <property type="protein sequence ID" value="KUI64388.1"/>
    <property type="molecule type" value="Genomic_DNA"/>
</dbReference>
<evidence type="ECO:0000256" key="2">
    <source>
        <dbReference type="ARBA" id="ARBA00038115"/>
    </source>
</evidence>
<dbReference type="PANTHER" id="PTHR22946">
    <property type="entry name" value="DIENELACTONE HYDROLASE DOMAIN-CONTAINING PROTEIN-RELATED"/>
    <property type="match status" value="1"/>
</dbReference>
<sequence>MYKFFPSDFLNFEFLRVLGTAPTLGSDVGECLEAAAKIKNDDAESWYTAWTETAERSEEVGEKALRIGDKATARWAFMRSSNYRRASELKHTSMLHANLNPEDPRLLKAISMSVDNFKKACALLDSPVECMEIPYEGFRLPAYLFLPKGGTECSGRKTPVIINTGGYDSIQEELYHFTAAGARERGYATLTFEGPGQGIVLRRDKLHMRPDWEVVISAVLDQLILSSQRNPGWNLDLSRIAIVGNSMGAYYALRGALDTRIKACVSSDGLYDFGKAGRERTPFFMKYLPKNIAESLLRFVLRFDFRTRWELAHAAMVLGTGSLSGAFDRIQEFTLGPPSRERPVPEDITCPVLVTNARDSIYRLEVTRIYDSLTQLKDGQTKVLWDPIGVGQGSTQAKVAALSHLHAKVFEWLDRVLEVKRMPSN</sequence>
<dbReference type="InterPro" id="IPR050261">
    <property type="entry name" value="FrsA_esterase"/>
</dbReference>
<dbReference type="PANTHER" id="PTHR22946:SF13">
    <property type="entry name" value="ALPHA_BETA HYDROLASE PSOB"/>
    <property type="match status" value="1"/>
</dbReference>
<gene>
    <name evidence="4" type="ORF">VM1G_11189</name>
</gene>
<dbReference type="SUPFAM" id="SSF53474">
    <property type="entry name" value="alpha/beta-Hydrolases"/>
    <property type="match status" value="1"/>
</dbReference>
<evidence type="ECO:0000313" key="4">
    <source>
        <dbReference type="EMBL" id="KUI64388.1"/>
    </source>
</evidence>
<reference evidence="4" key="1">
    <citation type="submission" date="2014-12" db="EMBL/GenBank/DDBJ databases">
        <title>Genome Sequence of Valsa Canker Pathogens Uncovers a Specific Adaption of Colonization on Woody Bark.</title>
        <authorList>
            <person name="Yin Z."/>
            <person name="Liu H."/>
            <person name="Gao X."/>
            <person name="Li Z."/>
            <person name="Song N."/>
            <person name="Ke X."/>
            <person name="Dai Q."/>
            <person name="Wu Y."/>
            <person name="Sun Y."/>
            <person name="Xu J.-R."/>
            <person name="Kang Z.K."/>
            <person name="Wang L."/>
            <person name="Huang L."/>
        </authorList>
    </citation>
    <scope>NUCLEOTIDE SEQUENCE [LARGE SCALE GENOMIC DNA]</scope>
    <source>
        <strain evidence="4">03-8</strain>
    </source>
</reference>
<dbReference type="InterPro" id="IPR000073">
    <property type="entry name" value="AB_hydrolase_1"/>
</dbReference>
<dbReference type="Proteomes" id="UP000078559">
    <property type="component" value="Unassembled WGS sequence"/>
</dbReference>
<comment type="similarity">
    <text evidence="2">Belongs to the AB hydrolase superfamily. FUS2 hydrolase family.</text>
</comment>
<dbReference type="AlphaFoldDB" id="A0A194VK99"/>
<organism evidence="4 5">
    <name type="scientific">Cytospora mali</name>
    <name type="common">Apple Valsa canker fungus</name>
    <name type="synonym">Valsa mali</name>
    <dbReference type="NCBI Taxonomy" id="578113"/>
    <lineage>
        <taxon>Eukaryota</taxon>
        <taxon>Fungi</taxon>
        <taxon>Dikarya</taxon>
        <taxon>Ascomycota</taxon>
        <taxon>Pezizomycotina</taxon>
        <taxon>Sordariomycetes</taxon>
        <taxon>Sordariomycetidae</taxon>
        <taxon>Diaporthales</taxon>
        <taxon>Cytosporaceae</taxon>
        <taxon>Cytospora</taxon>
    </lineage>
</organism>
<dbReference type="SMR" id="A0A194VK99"/>
<keyword evidence="1 4" id="KW-0378">Hydrolase</keyword>
<dbReference type="InterPro" id="IPR029058">
    <property type="entry name" value="AB_hydrolase_fold"/>
</dbReference>
<evidence type="ECO:0000256" key="1">
    <source>
        <dbReference type="ARBA" id="ARBA00022801"/>
    </source>
</evidence>
<keyword evidence="5" id="KW-1185">Reference proteome</keyword>
<dbReference type="Pfam" id="PF12697">
    <property type="entry name" value="Abhydrolase_6"/>
    <property type="match status" value="1"/>
</dbReference>
<feature type="domain" description="AB hydrolase-1" evidence="3">
    <location>
        <begin position="176"/>
        <end position="369"/>
    </location>
</feature>
<dbReference type="GO" id="GO:0016787">
    <property type="term" value="F:hydrolase activity"/>
    <property type="evidence" value="ECO:0007669"/>
    <property type="project" value="UniProtKB-KW"/>
</dbReference>
<proteinExistence type="inferred from homology"/>
<evidence type="ECO:0000313" key="5">
    <source>
        <dbReference type="Proteomes" id="UP000078559"/>
    </source>
</evidence>
<dbReference type="Gene3D" id="3.40.50.1820">
    <property type="entry name" value="alpha/beta hydrolase"/>
    <property type="match status" value="1"/>
</dbReference>
<evidence type="ECO:0000259" key="3">
    <source>
        <dbReference type="Pfam" id="PF12697"/>
    </source>
</evidence>
<name>A0A194VK99_CYTMA</name>